<sequence>MINVINGSTEKPITSQTLREWLTSKDGLDGTLYIGYPIIGTVDGAYEIDALLISPQLGVLAFNLIEGNKLPESIEDIQDECFTLLESKLKQYKELMERRRLLVPVNVITVAPVLKADFDNINTDYPITTSQHSLMTYIDSLEWDENQHYPHLVSVIQAVSRVKVAKKRENVTKDDSKGAILIKLDQSITNLDSQQSKAVLETVNGVQRIRGLAGSGKTIVLARKIAYLYAKNKDWRIAVTFNTRSLKNQFKKLITSFVYEQTNELPDWDKIHIIHAWGSPKIEGIYYNACLENSVTYEDFGTAASVAGRDKAFAHACGEFLKKVSNPRPMYDLILIDEAQDFSVEFLNLCYNLLDKNKRLVYAYDELQSLTESSLPSPEKIWGTDDNGKPYVTLTNNANEPDRDIILDKCYRNPSPILTSAHALGFGVYREIVSGLTPEMKPRYSRQLVQMFDYAPLWQEIGYEILDGELTEGKDVVIRRRKEASPELLEKYCSHDEIIQFQCFNDPEEQYIALVNAIEKNITEDELKPDDIMVIHSNPLTTRTAVAEARNMLFKRGISSTLAGVSGSPDDFFEENSVMFTSIYRAKGNEAAMVYVINAQYCAEGTGLGTKRNILFTAMTRTKAWLRVFGVGENMMAIKNEFEQVRDNGYVLEFKYPTAEERKYLRIVNRDMTEQEKNKLYKRQNQLEEVVQELLSGEIHKEDLPQDVIESLRKALGL</sequence>
<evidence type="ECO:0000313" key="3">
    <source>
        <dbReference type="EMBL" id="NEY50783.1"/>
    </source>
</evidence>
<organism evidence="3">
    <name type="scientific">Escherichia coli</name>
    <dbReference type="NCBI Taxonomy" id="562"/>
    <lineage>
        <taxon>Bacteria</taxon>
        <taxon>Pseudomonadati</taxon>
        <taxon>Pseudomonadota</taxon>
        <taxon>Gammaproteobacteria</taxon>
        <taxon>Enterobacterales</taxon>
        <taxon>Enterobacteriaceae</taxon>
        <taxon>Escherichia</taxon>
    </lineage>
</organism>
<dbReference type="Pfam" id="PF13538">
    <property type="entry name" value="UvrD_C_2"/>
    <property type="match status" value="1"/>
</dbReference>
<comment type="caution">
    <text evidence="3">The sequence shown here is derived from an EMBL/GenBank/DDBJ whole genome shotgun (WGS) entry which is preliminary data.</text>
</comment>
<dbReference type="SUPFAM" id="SSF52540">
    <property type="entry name" value="P-loop containing nucleoside triphosphate hydrolases"/>
    <property type="match status" value="1"/>
</dbReference>
<evidence type="ECO:0000259" key="2">
    <source>
        <dbReference type="Pfam" id="PF13538"/>
    </source>
</evidence>
<dbReference type="EMBL" id="JAAIWG010000100">
    <property type="protein sequence ID" value="NEY50783.1"/>
    <property type="molecule type" value="Genomic_DNA"/>
</dbReference>
<dbReference type="InterPro" id="IPR000212">
    <property type="entry name" value="DNA_helicase_UvrD/REP"/>
</dbReference>
<name>A0A6G4C7D5_ECOLX</name>
<dbReference type="GO" id="GO:0000725">
    <property type="term" value="P:recombinational repair"/>
    <property type="evidence" value="ECO:0007669"/>
    <property type="project" value="TreeGrafter"/>
</dbReference>
<dbReference type="GO" id="GO:0033202">
    <property type="term" value="C:DNA helicase complex"/>
    <property type="evidence" value="ECO:0007669"/>
    <property type="project" value="TreeGrafter"/>
</dbReference>
<dbReference type="InterPro" id="IPR027417">
    <property type="entry name" value="P-loop_NTPase"/>
</dbReference>
<gene>
    <name evidence="3" type="ORF">G4V04_21100</name>
</gene>
<protein>
    <recommendedName>
        <fullName evidence="1">DNA 3'-5' helicase II</fullName>
    </recommendedName>
</protein>
<dbReference type="PANTHER" id="PTHR11070:SF2">
    <property type="entry name" value="ATP-DEPENDENT DNA HELICASE SRS2"/>
    <property type="match status" value="1"/>
</dbReference>
<dbReference type="Gene3D" id="3.40.50.300">
    <property type="entry name" value="P-loop containing nucleotide triphosphate hydrolases"/>
    <property type="match status" value="2"/>
</dbReference>
<feature type="domain" description="UvrD-like helicase C-terminal" evidence="2">
    <location>
        <begin position="579"/>
        <end position="628"/>
    </location>
</feature>
<reference evidence="3" key="1">
    <citation type="journal article" date="2006" name="Food Microbiol.">
        <title>Occurrence of non-O157 shiga toxin-producing Escherichia coli in ready-to-eat food from supermarkets in Argentina.</title>
        <authorList>
            <person name="Balague C."/>
            <person name="Khan A.A."/>
            <person name="Fernandez L."/>
            <person name="Redolfi A.L."/>
            <person name="Aquili V."/>
            <person name="Voltattorni P."/>
            <person name="Hofer C."/>
            <person name="Ebner G."/>
            <person name="Duenas S."/>
            <person name="Cerniglia C.E."/>
        </authorList>
    </citation>
    <scope>NUCLEOTIDE SEQUENCE</scope>
    <source>
        <strain evidence="3">EC204</strain>
    </source>
</reference>
<dbReference type="AlphaFoldDB" id="A0A6G4C7D5"/>
<proteinExistence type="predicted"/>
<dbReference type="RefSeq" id="WP_134715177.1">
    <property type="nucleotide sequence ID" value="NZ_BGCQ01000099.1"/>
</dbReference>
<dbReference type="PANTHER" id="PTHR11070">
    <property type="entry name" value="UVRD / RECB / PCRA DNA HELICASE FAMILY MEMBER"/>
    <property type="match status" value="1"/>
</dbReference>
<keyword evidence="3" id="KW-0067">ATP-binding</keyword>
<dbReference type="GO" id="GO:0003677">
    <property type="term" value="F:DNA binding"/>
    <property type="evidence" value="ECO:0007669"/>
    <property type="project" value="InterPro"/>
</dbReference>
<accession>A0A6G4C7D5</accession>
<dbReference type="Pfam" id="PF13245">
    <property type="entry name" value="AAA_19"/>
    <property type="match status" value="1"/>
</dbReference>
<evidence type="ECO:0000256" key="1">
    <source>
        <dbReference type="ARBA" id="ARBA00034923"/>
    </source>
</evidence>
<reference evidence="3" key="2">
    <citation type="submission" date="2020-02" db="EMBL/GenBank/DDBJ databases">
        <authorList>
            <person name="Alotaibi K."/>
            <person name="Khan A."/>
        </authorList>
    </citation>
    <scope>NUCLEOTIDE SEQUENCE</scope>
    <source>
        <strain evidence="3">EC204</strain>
    </source>
</reference>
<keyword evidence="3" id="KW-0547">Nucleotide-binding</keyword>
<dbReference type="GO" id="GO:0005829">
    <property type="term" value="C:cytosol"/>
    <property type="evidence" value="ECO:0007669"/>
    <property type="project" value="TreeGrafter"/>
</dbReference>
<dbReference type="GO" id="GO:0005524">
    <property type="term" value="F:ATP binding"/>
    <property type="evidence" value="ECO:0007669"/>
    <property type="project" value="UniProtKB-KW"/>
</dbReference>
<dbReference type="InterPro" id="IPR027785">
    <property type="entry name" value="UvrD-like_helicase_C"/>
</dbReference>
<dbReference type="GO" id="GO:0043138">
    <property type="term" value="F:3'-5' DNA helicase activity"/>
    <property type="evidence" value="ECO:0007669"/>
    <property type="project" value="TreeGrafter"/>
</dbReference>